<evidence type="ECO:0000256" key="8">
    <source>
        <dbReference type="ARBA" id="ARBA00048944"/>
    </source>
</evidence>
<dbReference type="RefSeq" id="XP_018114619.1">
    <property type="nucleotide sequence ID" value="XM_018259130.2"/>
</dbReference>
<dbReference type="GO" id="GO:0070736">
    <property type="term" value="F:protein-glycine ligase activity, initiating"/>
    <property type="evidence" value="ECO:0000318"/>
    <property type="project" value="GO_Central"/>
</dbReference>
<dbReference type="Gene3D" id="3.30.470.20">
    <property type="entry name" value="ATP-grasp fold, B domain"/>
    <property type="match status" value="1"/>
</dbReference>
<dbReference type="AlphaFoldDB" id="A0A1L8GPV4"/>
<evidence type="ECO:0000313" key="11">
    <source>
        <dbReference type="RefSeq" id="XP_018114619.1"/>
    </source>
</evidence>
<evidence type="ECO:0000256" key="4">
    <source>
        <dbReference type="ARBA" id="ARBA00022741"/>
    </source>
</evidence>
<dbReference type="InterPro" id="IPR004344">
    <property type="entry name" value="TTL/TTLL_fam"/>
</dbReference>
<comment type="catalytic activity">
    <reaction evidence="8">
        <text>L-glutamyl-[protein] + glycine + ATP = glycyl-L-glutamyl-[protein] + ADP + phosphate + H(+)</text>
        <dbReference type="Rhea" id="RHEA:67180"/>
        <dbReference type="Rhea" id="RHEA-COMP:10208"/>
        <dbReference type="Rhea" id="RHEA-COMP:17207"/>
        <dbReference type="ChEBI" id="CHEBI:15378"/>
        <dbReference type="ChEBI" id="CHEBI:29973"/>
        <dbReference type="ChEBI" id="CHEBI:30616"/>
        <dbReference type="ChEBI" id="CHEBI:43474"/>
        <dbReference type="ChEBI" id="CHEBI:57305"/>
        <dbReference type="ChEBI" id="CHEBI:167890"/>
        <dbReference type="ChEBI" id="CHEBI:456216"/>
    </reaction>
    <physiologicalReaction direction="left-to-right" evidence="8">
        <dbReference type="Rhea" id="RHEA:67181"/>
    </physiologicalReaction>
</comment>
<dbReference type="GeneID" id="108714695"/>
<sequence>MVTQAEIATEAADANVDEETQEEACKPTDHLTVQDATPHLNSKKNIRPTAEKSNINVSTTERHARKITHHTAVNPDRLKHSKALVEKAIKQKKIFAIHGPYPVIRSCLRSRGWVEKKFPKSGKAERKKEKASDEDMEDDDGDGSSNDDDDGEDTDVEDNDDPDGTCDLMSRLLRNEDPNFFWTTKSNAVDSHFLKKDQMLNHYAKAGSFTTKVGLCLNLRNLHWFDDADPDSFFPRCYRLGAEDEKQTFIEDFWHTAARSILKRVANKNNICSPSAVGETKASNREQNASNGTQPVDSFPVAKRGARKRVESAPVQIILTALEACERYLNSLEHNDIDMETESTPAMTDAQWEEFLRGYYQVIHDGATIEHSEYYVEQCSEVLHKLEAANPQLDIEGERNIWIVKPGAKSRGRGIICMDRLEEILKLVDCDPMIVKDGKWVVQKYIERPLLIFGTKFDVRQWFLVTDWNPLTIWFYKECYVRFSSQVFSLENLDTSIHLCNNSIQKHFENSQTRHPLVPTDNMWSSKQFQVHLQKLGAPHAWETVIVPGMKAAIIHAMQSAQDIVEYRKSSFELYGADFMFGENFQPWLIEINASPTMAPSTPVTSKLCAGVQEDTLRIVVDRKLDRNCDVGAFELIYKQCAVDIPQYVGINLLVEGSMVKKPRQLQQPSSNGAFNFSIAQSNKRSVSMLNAKTSGPNSGLGSQDSVKLAGATPITPALAGNVFWTSRTQNPISRAKTTATGKENKAVRVGQRNSVMVELVRLPSKRSLEQSKEGTNPRQRLFPTPKSCTLEKPLRAREPIRLKNGGFVDLKFTSLDSGQVHLLRNIKTGITDPNKMPCLFCKGPSTLTGLHAMCSCSRAGKQAVKPACLKLSKRIHIGKFHDSFAPLSARGTAILTSLLP</sequence>
<proteinExistence type="predicted"/>
<name>A0A1L8GPV4_XENLA</name>
<dbReference type="PROSITE" id="PS51221">
    <property type="entry name" value="TTL"/>
    <property type="match status" value="1"/>
</dbReference>
<comment type="subcellular location">
    <subcellularLocation>
        <location evidence="1">Cytoplasm</location>
        <location evidence="1">Cytoskeleton</location>
        <location evidence="1">Flagellum axoneme</location>
    </subcellularLocation>
</comment>
<protein>
    <submittedName>
        <fullName evidence="11">Tubulin monoglycylase TTLL3</fullName>
    </submittedName>
</protein>
<accession>A0A1L8GPV4</accession>
<organism evidence="10 11">
    <name type="scientific">Xenopus laevis</name>
    <name type="common">African clawed frog</name>
    <dbReference type="NCBI Taxonomy" id="8355"/>
    <lineage>
        <taxon>Eukaryota</taxon>
        <taxon>Metazoa</taxon>
        <taxon>Chordata</taxon>
        <taxon>Craniata</taxon>
        <taxon>Vertebrata</taxon>
        <taxon>Euteleostomi</taxon>
        <taxon>Amphibia</taxon>
        <taxon>Batrachia</taxon>
        <taxon>Anura</taxon>
        <taxon>Pipoidea</taxon>
        <taxon>Pipidae</taxon>
        <taxon>Xenopodinae</taxon>
        <taxon>Xenopus</taxon>
        <taxon>Xenopus</taxon>
    </lineage>
</organism>
<keyword evidence="7" id="KW-0206">Cytoskeleton</keyword>
<evidence type="ECO:0000313" key="10">
    <source>
        <dbReference type="Proteomes" id="UP000186698"/>
    </source>
</evidence>
<keyword evidence="3" id="KW-0436">Ligase</keyword>
<dbReference type="Bgee" id="108714695">
    <property type="expression patterns" value="Expressed in testis and 4 other cell types or tissues"/>
</dbReference>
<feature type="compositionally biased region" description="Polar residues" evidence="9">
    <location>
        <begin position="285"/>
        <end position="296"/>
    </location>
</feature>
<dbReference type="SUPFAM" id="SSF56059">
    <property type="entry name" value="Glutathione synthetase ATP-binding domain-like"/>
    <property type="match status" value="1"/>
</dbReference>
<dbReference type="InterPro" id="IPR051437">
    <property type="entry name" value="TTLL_monoglycylase"/>
</dbReference>
<dbReference type="GO" id="GO:0035082">
    <property type="term" value="P:axoneme assembly"/>
    <property type="evidence" value="ECO:0000318"/>
    <property type="project" value="GO_Central"/>
</dbReference>
<dbReference type="GO" id="GO:0030317">
    <property type="term" value="P:flagellated sperm motility"/>
    <property type="evidence" value="ECO:0000318"/>
    <property type="project" value="GO_Central"/>
</dbReference>
<evidence type="ECO:0000256" key="6">
    <source>
        <dbReference type="ARBA" id="ARBA00022846"/>
    </source>
</evidence>
<feature type="region of interest" description="Disordered" evidence="9">
    <location>
        <begin position="1"/>
        <end position="61"/>
    </location>
</feature>
<evidence type="ECO:0000256" key="9">
    <source>
        <dbReference type="SAM" id="MobiDB-lite"/>
    </source>
</evidence>
<dbReference type="PANTHER" id="PTHR45870">
    <property type="entry name" value="TUBULIN MONOGLYCYLASE TTLL3"/>
    <property type="match status" value="1"/>
</dbReference>
<dbReference type="OrthoDB" id="202825at2759"/>
<feature type="region of interest" description="Disordered" evidence="9">
    <location>
        <begin position="118"/>
        <end position="168"/>
    </location>
</feature>
<dbReference type="CTD" id="108714695"/>
<keyword evidence="6" id="KW-0969">Cilium</keyword>
<dbReference type="KEGG" id="xla:108714695"/>
<feature type="compositionally biased region" description="Basic and acidic residues" evidence="9">
    <location>
        <begin position="118"/>
        <end position="133"/>
    </location>
</feature>
<dbReference type="OMA" id="GTRITTC"/>
<dbReference type="GO" id="GO:0005930">
    <property type="term" value="C:axoneme"/>
    <property type="evidence" value="ECO:0000318"/>
    <property type="project" value="GO_Central"/>
</dbReference>
<evidence type="ECO:0000256" key="5">
    <source>
        <dbReference type="ARBA" id="ARBA00022840"/>
    </source>
</evidence>
<reference evidence="11" key="1">
    <citation type="submission" date="2025-08" db="UniProtKB">
        <authorList>
            <consortium name="RefSeq"/>
        </authorList>
    </citation>
    <scope>IDENTIFICATION</scope>
    <source>
        <strain evidence="11">J_2021</strain>
        <tissue evidence="11">Erythrocytes</tissue>
    </source>
</reference>
<dbReference type="GO" id="GO:0036126">
    <property type="term" value="C:sperm flagellum"/>
    <property type="evidence" value="ECO:0000318"/>
    <property type="project" value="GO_Central"/>
</dbReference>
<keyword evidence="6" id="KW-0282">Flagellum</keyword>
<keyword evidence="5" id="KW-0067">ATP-binding</keyword>
<evidence type="ECO:0000256" key="1">
    <source>
        <dbReference type="ARBA" id="ARBA00004611"/>
    </source>
</evidence>
<dbReference type="PaxDb" id="8355-A0A1L8GPV4"/>
<gene>
    <name evidence="11" type="primary">LOC108714695</name>
</gene>
<keyword evidence="10" id="KW-1185">Reference proteome</keyword>
<keyword evidence="2" id="KW-0963">Cytoplasm</keyword>
<feature type="compositionally biased region" description="Acidic residues" evidence="9">
    <location>
        <begin position="134"/>
        <end position="164"/>
    </location>
</feature>
<dbReference type="GO" id="GO:0015630">
    <property type="term" value="C:microtubule cytoskeleton"/>
    <property type="evidence" value="ECO:0000318"/>
    <property type="project" value="GO_Central"/>
</dbReference>
<evidence type="ECO:0000256" key="2">
    <source>
        <dbReference type="ARBA" id="ARBA00022490"/>
    </source>
</evidence>
<dbReference type="Proteomes" id="UP000186698">
    <property type="component" value="Chromosome 4L"/>
</dbReference>
<feature type="region of interest" description="Disordered" evidence="9">
    <location>
        <begin position="273"/>
        <end position="303"/>
    </location>
</feature>
<dbReference type="Pfam" id="PF03133">
    <property type="entry name" value="TTL"/>
    <property type="match status" value="1"/>
</dbReference>
<evidence type="ECO:0000256" key="7">
    <source>
        <dbReference type="ARBA" id="ARBA00023212"/>
    </source>
</evidence>
<dbReference type="GO" id="GO:0007283">
    <property type="term" value="P:spermatogenesis"/>
    <property type="evidence" value="ECO:0000318"/>
    <property type="project" value="GO_Central"/>
</dbReference>
<keyword evidence="6" id="KW-0966">Cell projection</keyword>
<keyword evidence="4" id="KW-0547">Nucleotide-binding</keyword>
<dbReference type="FunFam" id="3.30.470.20:FF:000032">
    <property type="entry name" value="tubulin monoglycylase TTLL3 isoform X2"/>
    <property type="match status" value="1"/>
</dbReference>
<dbReference type="STRING" id="8355.A0A1L8GPV4"/>
<evidence type="ECO:0000256" key="3">
    <source>
        <dbReference type="ARBA" id="ARBA00022598"/>
    </source>
</evidence>
<dbReference type="GO" id="GO:0005524">
    <property type="term" value="F:ATP binding"/>
    <property type="evidence" value="ECO:0007669"/>
    <property type="project" value="UniProtKB-KW"/>
</dbReference>
<dbReference type="PANTHER" id="PTHR45870:SF8">
    <property type="entry name" value="TUBULIN MONOGLYCYLASE TTLL3 ISOFORM X1"/>
    <property type="match status" value="1"/>
</dbReference>